<proteinExistence type="predicted"/>
<name>A0A371HYV2_MUCPR</name>
<keyword evidence="3" id="KW-1185">Reference proteome</keyword>
<feature type="region of interest" description="Disordered" evidence="1">
    <location>
        <begin position="29"/>
        <end position="60"/>
    </location>
</feature>
<feature type="non-terminal residue" evidence="2">
    <location>
        <position position="1"/>
    </location>
</feature>
<organism evidence="2 3">
    <name type="scientific">Mucuna pruriens</name>
    <name type="common">Velvet bean</name>
    <name type="synonym">Dolichos pruriens</name>
    <dbReference type="NCBI Taxonomy" id="157652"/>
    <lineage>
        <taxon>Eukaryota</taxon>
        <taxon>Viridiplantae</taxon>
        <taxon>Streptophyta</taxon>
        <taxon>Embryophyta</taxon>
        <taxon>Tracheophyta</taxon>
        <taxon>Spermatophyta</taxon>
        <taxon>Magnoliopsida</taxon>
        <taxon>eudicotyledons</taxon>
        <taxon>Gunneridae</taxon>
        <taxon>Pentapetalae</taxon>
        <taxon>rosids</taxon>
        <taxon>fabids</taxon>
        <taxon>Fabales</taxon>
        <taxon>Fabaceae</taxon>
        <taxon>Papilionoideae</taxon>
        <taxon>50 kb inversion clade</taxon>
        <taxon>NPAAA clade</taxon>
        <taxon>indigoferoid/millettioid clade</taxon>
        <taxon>Phaseoleae</taxon>
        <taxon>Mucuna</taxon>
    </lineage>
</organism>
<sequence length="114" mass="12497">MSITRRSTQSSLKHLHQVKFLIVAIDSSLRGTEKREEDEEIDDEAKSSPTLPSIKKGMQEVTKGEEVSITWSRDIDTRIKGVAFKCHNPNSAPSIRGGGVGEFPANGYVPGLTD</sequence>
<dbReference type="Proteomes" id="UP000257109">
    <property type="component" value="Unassembled WGS sequence"/>
</dbReference>
<dbReference type="AlphaFoldDB" id="A0A371HYV2"/>
<evidence type="ECO:0000256" key="1">
    <source>
        <dbReference type="SAM" id="MobiDB-lite"/>
    </source>
</evidence>
<comment type="caution">
    <text evidence="2">The sequence shown here is derived from an EMBL/GenBank/DDBJ whole genome shotgun (WGS) entry which is preliminary data.</text>
</comment>
<accession>A0A371HYV2</accession>
<dbReference type="EMBL" id="QJKJ01001364">
    <property type="protein sequence ID" value="RDY07986.1"/>
    <property type="molecule type" value="Genomic_DNA"/>
</dbReference>
<reference evidence="2" key="1">
    <citation type="submission" date="2018-05" db="EMBL/GenBank/DDBJ databases">
        <title>Draft genome of Mucuna pruriens seed.</title>
        <authorList>
            <person name="Nnadi N.E."/>
            <person name="Vos R."/>
            <person name="Hasami M.H."/>
            <person name="Devisetty U.K."/>
            <person name="Aguiy J.C."/>
        </authorList>
    </citation>
    <scope>NUCLEOTIDE SEQUENCE [LARGE SCALE GENOMIC DNA]</scope>
    <source>
        <strain evidence="2">JCA_2017</strain>
    </source>
</reference>
<protein>
    <submittedName>
        <fullName evidence="2">Uncharacterized protein</fullName>
    </submittedName>
</protein>
<evidence type="ECO:0000313" key="3">
    <source>
        <dbReference type="Proteomes" id="UP000257109"/>
    </source>
</evidence>
<evidence type="ECO:0000313" key="2">
    <source>
        <dbReference type="EMBL" id="RDY07986.1"/>
    </source>
</evidence>
<gene>
    <name evidence="2" type="ORF">CR513_07841</name>
</gene>